<dbReference type="AlphaFoldDB" id="A0A845HE07"/>
<keyword evidence="2" id="KW-1133">Transmembrane helix</keyword>
<evidence type="ECO:0000256" key="1">
    <source>
        <dbReference type="SAM" id="Coils"/>
    </source>
</evidence>
<sequence length="312" mass="33293">MGLWDRFKETVSDASERTVNFVTGGRNDRKKSERIVRWANEQKEEVEARLATAKAQSAESLQRLGELRISIYDTTVQEFLRLYDLIGAIKSQGLQEINRSLALDSQLTQVQQLRVVSEHVQEMLTGSGAGVMGGATLALGAWGLAGTLGTASTGTAIGTLSGAAATNATLAWLGGGAASAGGLGMAGGVAVLGGAVLIPTALVAMYFGQNDAKKKLNEAHNYSDDVDAWDAQVSSVVSQLEHTRKASEMMQEVMQSLDAVVAVQNSRMLRRLEEVAVSSHDLHQHISHPLTASPEAMDRLERQVAAISYSTI</sequence>
<feature type="transmembrane region" description="Helical" evidence="2">
    <location>
        <begin position="183"/>
        <end position="207"/>
    </location>
</feature>
<feature type="coiled-coil region" evidence="1">
    <location>
        <begin position="36"/>
        <end position="63"/>
    </location>
</feature>
<gene>
    <name evidence="3" type="ORF">GTP81_09830</name>
</gene>
<accession>A0A845HE07</accession>
<reference evidence="3 4" key="1">
    <citation type="submission" date="2019-12" db="EMBL/GenBank/DDBJ databases">
        <title>Novel species isolated from a subtropical stream in China.</title>
        <authorList>
            <person name="Lu H."/>
        </authorList>
    </citation>
    <scope>NUCLEOTIDE SEQUENCE [LARGE SCALE GENOMIC DNA]</scope>
    <source>
        <strain evidence="3 4">FT107W</strain>
    </source>
</reference>
<proteinExistence type="predicted"/>
<evidence type="ECO:0000256" key="2">
    <source>
        <dbReference type="SAM" id="Phobius"/>
    </source>
</evidence>
<keyword evidence="2" id="KW-0812">Transmembrane</keyword>
<evidence type="ECO:0008006" key="5">
    <source>
        <dbReference type="Google" id="ProtNLM"/>
    </source>
</evidence>
<comment type="caution">
    <text evidence="3">The sequence shown here is derived from an EMBL/GenBank/DDBJ whole genome shotgun (WGS) entry which is preliminary data.</text>
</comment>
<name>A0A845HE07_9BURK</name>
<dbReference type="EMBL" id="WWCV01000013">
    <property type="protein sequence ID" value="MYN17050.1"/>
    <property type="molecule type" value="Genomic_DNA"/>
</dbReference>
<keyword evidence="2" id="KW-0472">Membrane</keyword>
<dbReference type="RefSeq" id="WP_161089699.1">
    <property type="nucleotide sequence ID" value="NZ_WWCV01000013.1"/>
</dbReference>
<evidence type="ECO:0000313" key="4">
    <source>
        <dbReference type="Proteomes" id="UP000484875"/>
    </source>
</evidence>
<evidence type="ECO:0000313" key="3">
    <source>
        <dbReference type="EMBL" id="MYN17050.1"/>
    </source>
</evidence>
<dbReference type="Proteomes" id="UP000484875">
    <property type="component" value="Unassembled WGS sequence"/>
</dbReference>
<protein>
    <recommendedName>
        <fullName evidence="5">Chemotaxis protein</fullName>
    </recommendedName>
</protein>
<keyword evidence="1" id="KW-0175">Coiled coil</keyword>
<keyword evidence="4" id="KW-1185">Reference proteome</keyword>
<organism evidence="3 4">
    <name type="scientific">Duganella vulcania</name>
    <dbReference type="NCBI Taxonomy" id="2692166"/>
    <lineage>
        <taxon>Bacteria</taxon>
        <taxon>Pseudomonadati</taxon>
        <taxon>Pseudomonadota</taxon>
        <taxon>Betaproteobacteria</taxon>
        <taxon>Burkholderiales</taxon>
        <taxon>Oxalobacteraceae</taxon>
        <taxon>Telluria group</taxon>
        <taxon>Duganella</taxon>
    </lineage>
</organism>